<proteinExistence type="predicted"/>
<dbReference type="InterPro" id="IPR050155">
    <property type="entry name" value="HAD-like_hydrolase_sf"/>
</dbReference>
<reference evidence="1 2" key="1">
    <citation type="journal article" date="2020" name="ISME J.">
        <title>Comparative genomics reveals insights into cyanobacterial evolution and habitat adaptation.</title>
        <authorList>
            <person name="Chen M.Y."/>
            <person name="Teng W.K."/>
            <person name="Zhao L."/>
            <person name="Hu C.X."/>
            <person name="Zhou Y.K."/>
            <person name="Han B.P."/>
            <person name="Song L.R."/>
            <person name="Shu W.S."/>
        </authorList>
    </citation>
    <scope>NUCLEOTIDE SEQUENCE [LARGE SCALE GENOMIC DNA]</scope>
    <source>
        <strain evidence="1 2">FACHB-288</strain>
    </source>
</reference>
<dbReference type="InterPro" id="IPR023198">
    <property type="entry name" value="PGP-like_dom2"/>
</dbReference>
<protein>
    <submittedName>
        <fullName evidence="1">HAD family hydrolase</fullName>
    </submittedName>
</protein>
<dbReference type="Pfam" id="PF13419">
    <property type="entry name" value="HAD_2"/>
    <property type="match status" value="1"/>
</dbReference>
<dbReference type="Proteomes" id="UP000658514">
    <property type="component" value="Unassembled WGS sequence"/>
</dbReference>
<dbReference type="InterPro" id="IPR006439">
    <property type="entry name" value="HAD-SF_hydro_IA"/>
</dbReference>
<dbReference type="SFLD" id="SFLDS00003">
    <property type="entry name" value="Haloacid_Dehalogenase"/>
    <property type="match status" value="1"/>
</dbReference>
<dbReference type="PANTHER" id="PTHR43434:SF16">
    <property type="entry name" value="BLL8046 PROTEIN"/>
    <property type="match status" value="1"/>
</dbReference>
<evidence type="ECO:0000313" key="1">
    <source>
        <dbReference type="EMBL" id="MBD2200756.1"/>
    </source>
</evidence>
<keyword evidence="1" id="KW-0378">Hydrolase</keyword>
<dbReference type="NCBIfam" id="TIGR01509">
    <property type="entry name" value="HAD-SF-IA-v3"/>
    <property type="match status" value="1"/>
</dbReference>
<dbReference type="SUPFAM" id="SSF56784">
    <property type="entry name" value="HAD-like"/>
    <property type="match status" value="1"/>
</dbReference>
<dbReference type="Gene3D" id="3.40.50.1000">
    <property type="entry name" value="HAD superfamily/HAD-like"/>
    <property type="match status" value="1"/>
</dbReference>
<name>A0ABR8AQ13_9CYAN</name>
<dbReference type="NCBIfam" id="TIGR01549">
    <property type="entry name" value="HAD-SF-IA-v1"/>
    <property type="match status" value="1"/>
</dbReference>
<dbReference type="SFLD" id="SFLDG01129">
    <property type="entry name" value="C1.5:_HAD__Beta-PGM__Phosphata"/>
    <property type="match status" value="1"/>
</dbReference>
<dbReference type="PANTHER" id="PTHR43434">
    <property type="entry name" value="PHOSPHOGLYCOLATE PHOSPHATASE"/>
    <property type="match status" value="1"/>
</dbReference>
<sequence>MAYQAVILDVDGTLVLSNDAHAQAWVEAFAEFGYEVNFAQVRPLIGMGGDQIIPKFAPELSHEEGTGKEIADKRKELIIKKFGTHLTPTNGARQLILKMQSVGLRLIIASSATSQELSVLLKAAKIDDLLSQDEATTSNDADASKPSPDIVEAALSKLNIQPSQAIMLGDTPYDVESANKAGVGVIAVRCGAFDDSQLKDAIAIYNDPSDLLAHYDSSPLAISRL</sequence>
<accession>A0ABR8AQ13</accession>
<dbReference type="RefSeq" id="WP_190551492.1">
    <property type="nucleotide sequence ID" value="NZ_CAWPNO010000014.1"/>
</dbReference>
<dbReference type="InterPro" id="IPR041492">
    <property type="entry name" value="HAD_2"/>
</dbReference>
<dbReference type="EMBL" id="JACJQH010000110">
    <property type="protein sequence ID" value="MBD2200756.1"/>
    <property type="molecule type" value="Genomic_DNA"/>
</dbReference>
<comment type="caution">
    <text evidence="1">The sequence shown here is derived from an EMBL/GenBank/DDBJ whole genome shotgun (WGS) entry which is preliminary data.</text>
</comment>
<dbReference type="SFLD" id="SFLDG01135">
    <property type="entry name" value="C1.5.6:_HAD__Beta-PGM__Phospha"/>
    <property type="match status" value="1"/>
</dbReference>
<dbReference type="GO" id="GO:0016787">
    <property type="term" value="F:hydrolase activity"/>
    <property type="evidence" value="ECO:0007669"/>
    <property type="project" value="UniProtKB-KW"/>
</dbReference>
<dbReference type="Gene3D" id="1.10.150.240">
    <property type="entry name" value="Putative phosphatase, domain 2"/>
    <property type="match status" value="1"/>
</dbReference>
<organism evidence="1 2">
    <name type="scientific">Calothrix parietina FACHB-288</name>
    <dbReference type="NCBI Taxonomy" id="2692896"/>
    <lineage>
        <taxon>Bacteria</taxon>
        <taxon>Bacillati</taxon>
        <taxon>Cyanobacteriota</taxon>
        <taxon>Cyanophyceae</taxon>
        <taxon>Nostocales</taxon>
        <taxon>Calotrichaceae</taxon>
        <taxon>Calothrix</taxon>
    </lineage>
</organism>
<gene>
    <name evidence="1" type="ORF">H6G24_35835</name>
</gene>
<dbReference type="PRINTS" id="PR00413">
    <property type="entry name" value="HADHALOGNASE"/>
</dbReference>
<evidence type="ECO:0000313" key="2">
    <source>
        <dbReference type="Proteomes" id="UP000658514"/>
    </source>
</evidence>
<keyword evidence="2" id="KW-1185">Reference proteome</keyword>
<dbReference type="InterPro" id="IPR036412">
    <property type="entry name" value="HAD-like_sf"/>
</dbReference>
<dbReference type="InterPro" id="IPR023214">
    <property type="entry name" value="HAD_sf"/>
</dbReference>